<dbReference type="GO" id="GO:0036243">
    <property type="term" value="F:succinate-semialdehyde dehydrogenase (NADP+) activity"/>
    <property type="evidence" value="ECO:0007669"/>
    <property type="project" value="UniProtKB-EC"/>
</dbReference>
<protein>
    <submittedName>
        <fullName evidence="6">NADP+ dependend succinate-semialdehyde dehydrogenase GabD</fullName>
        <ecNumber evidence="6">1.2.1.79</ecNumber>
    </submittedName>
</protein>
<feature type="domain" description="Aldehyde dehydrogenase" evidence="5">
    <location>
        <begin position="29"/>
        <end position="490"/>
    </location>
</feature>
<feature type="active site" evidence="3">
    <location>
        <position position="267"/>
    </location>
</feature>
<dbReference type="AlphaFoldDB" id="F8GY15"/>
<organism evidence="6 7">
    <name type="scientific">Cupriavidus necator (strain ATCC 43291 / DSM 13513 / CCUG 52238 / LMG 8453 / N-1)</name>
    <name type="common">Ralstonia eutropha</name>
    <dbReference type="NCBI Taxonomy" id="1042878"/>
    <lineage>
        <taxon>Bacteria</taxon>
        <taxon>Pseudomonadati</taxon>
        <taxon>Pseudomonadota</taxon>
        <taxon>Betaproteobacteria</taxon>
        <taxon>Burkholderiales</taxon>
        <taxon>Burkholderiaceae</taxon>
        <taxon>Cupriavidus</taxon>
    </lineage>
</organism>
<dbReference type="HOGENOM" id="CLU_005391_5_1_4"/>
<evidence type="ECO:0000256" key="4">
    <source>
        <dbReference type="RuleBase" id="RU003345"/>
    </source>
</evidence>
<dbReference type="InterPro" id="IPR016161">
    <property type="entry name" value="Ald_DH/histidinol_DH"/>
</dbReference>
<dbReference type="EMBL" id="CP002880">
    <property type="protein sequence ID" value="AEI83139.1"/>
    <property type="molecule type" value="Genomic_DNA"/>
</dbReference>
<evidence type="ECO:0000313" key="7">
    <source>
        <dbReference type="Proteomes" id="UP000006798"/>
    </source>
</evidence>
<comment type="similarity">
    <text evidence="1 4">Belongs to the aldehyde dehydrogenase family.</text>
</comment>
<dbReference type="PANTHER" id="PTHR43353">
    <property type="entry name" value="SUCCINATE-SEMIALDEHYDE DEHYDROGENASE, MITOCHONDRIAL"/>
    <property type="match status" value="1"/>
</dbReference>
<dbReference type="GO" id="GO:0004777">
    <property type="term" value="F:succinate-semialdehyde dehydrogenase (NAD+) activity"/>
    <property type="evidence" value="ECO:0007669"/>
    <property type="project" value="TreeGrafter"/>
</dbReference>
<gene>
    <name evidence="6" type="primary">gabD</name>
    <name evidence="6" type="ordered locus">CNE_BB2p03440</name>
</gene>
<evidence type="ECO:0000256" key="1">
    <source>
        <dbReference type="ARBA" id="ARBA00009986"/>
    </source>
</evidence>
<evidence type="ECO:0000256" key="3">
    <source>
        <dbReference type="PROSITE-ProRule" id="PRU10007"/>
    </source>
</evidence>
<dbReference type="CDD" id="cd07103">
    <property type="entry name" value="ALDH_F5_SSADH_GabD"/>
    <property type="match status" value="1"/>
</dbReference>
<dbReference type="InterPro" id="IPR016162">
    <property type="entry name" value="Ald_DH_N"/>
</dbReference>
<keyword evidence="2 4" id="KW-0560">Oxidoreductase</keyword>
<dbReference type="PROSITE" id="PS00687">
    <property type="entry name" value="ALDEHYDE_DEHYDR_GLU"/>
    <property type="match status" value="1"/>
</dbReference>
<evidence type="ECO:0000256" key="2">
    <source>
        <dbReference type="ARBA" id="ARBA00023002"/>
    </source>
</evidence>
<evidence type="ECO:0000313" key="6">
    <source>
        <dbReference type="EMBL" id="AEI83139.1"/>
    </source>
</evidence>
<reference evidence="6 7" key="1">
    <citation type="journal article" date="2011" name="J. Bacteriol.">
        <title>Complete genome sequence of the type strain Cupriavidus necator N-1.</title>
        <authorList>
            <person name="Poehlein A."/>
            <person name="Kusian B."/>
            <person name="Friedrich B."/>
            <person name="Daniel R."/>
            <person name="Bowien B."/>
        </authorList>
    </citation>
    <scope>NUCLEOTIDE SEQUENCE [LARGE SCALE GENOMIC DNA]</scope>
    <source>
        <strain evidence="7">ATCC 43291 / DSM 13513 / CCUG 52238 / LMG 8453 / N-1</strain>
        <plasmid evidence="6 7">pBB2</plasmid>
    </source>
</reference>
<dbReference type="Gene3D" id="3.40.605.10">
    <property type="entry name" value="Aldehyde Dehydrogenase, Chain A, domain 1"/>
    <property type="match status" value="1"/>
</dbReference>
<accession>F8GY15</accession>
<evidence type="ECO:0000259" key="5">
    <source>
        <dbReference type="Pfam" id="PF00171"/>
    </source>
</evidence>
<dbReference type="FunFam" id="3.40.309.10:FF:000004">
    <property type="entry name" value="Succinate-semialdehyde dehydrogenase I"/>
    <property type="match status" value="1"/>
</dbReference>
<dbReference type="InterPro" id="IPR010102">
    <property type="entry name" value="Succ_semiAld_DH"/>
</dbReference>
<dbReference type="Gene3D" id="3.40.309.10">
    <property type="entry name" value="Aldehyde Dehydrogenase, Chain A, domain 2"/>
    <property type="match status" value="1"/>
</dbReference>
<dbReference type="KEGG" id="cnc:CNE_BB2p03440"/>
<dbReference type="InterPro" id="IPR016163">
    <property type="entry name" value="Ald_DH_C"/>
</dbReference>
<dbReference type="InterPro" id="IPR015590">
    <property type="entry name" value="Aldehyde_DH_dom"/>
</dbReference>
<name>F8GY15_CUPNN</name>
<dbReference type="NCBIfam" id="TIGR01780">
    <property type="entry name" value="SSADH"/>
    <property type="match status" value="1"/>
</dbReference>
<dbReference type="Proteomes" id="UP000006798">
    <property type="component" value="Plasmid pBB2"/>
</dbReference>
<keyword evidence="6" id="KW-0614">Plasmid</keyword>
<dbReference type="InterPro" id="IPR016160">
    <property type="entry name" value="Ald_DH_CS_CYS"/>
</dbReference>
<dbReference type="SUPFAM" id="SSF53720">
    <property type="entry name" value="ALDH-like"/>
    <property type="match status" value="1"/>
</dbReference>
<dbReference type="EC" id="1.2.1.79" evidence="6"/>
<sequence length="495" mass="53330">MQTKMENLRKVIRNAAVLRTGHLIDGDWYENIERNEFEVCNPANGEVLATLPSATNAQATAAVSAAHRAQPLWASKTAKERAAILMKWYELILANREDLAILMTLEQGKPLAEARGEVLFGASFVSWYAEEAKRIQGEVLQTYSADRRVLILRQPIGVVVAITPWNFPSAMITRKCAPALAAGCSIVLKPSEETPLSAIALCALAREAGIPPGVINLVMAGRDDAAALGRVLLSDDRVRKLSFTGSTATGKHLMRLAADNVLKLSLELGGNAPLIVFDDADLDRAAEGALASKFRNMGQTCTCANRILVQRGVYQAFAEKLVEKVRKLRLGPGTEENVTQGPLINSRAVEKVRAHIEDAVAKGARVIQGGHVSAKGPLFFEPTVLADVNPEMQICSDETFGPVAPLLAFDTEEEALTLANATQYGLAGYFYTRDLSRAFRMAERLELGAIGINEAVISSEAVPIGGVKQSGIGREGAHHGIEDFLEIKQVTIGGL</sequence>
<dbReference type="InterPro" id="IPR029510">
    <property type="entry name" value="Ald_DH_CS_GLU"/>
</dbReference>
<dbReference type="InterPro" id="IPR050740">
    <property type="entry name" value="Aldehyde_DH_Superfamily"/>
</dbReference>
<dbReference type="GO" id="GO:0009450">
    <property type="term" value="P:gamma-aminobutyric acid catabolic process"/>
    <property type="evidence" value="ECO:0007669"/>
    <property type="project" value="InterPro"/>
</dbReference>
<dbReference type="PROSITE" id="PS00070">
    <property type="entry name" value="ALDEHYDE_DEHYDR_CYS"/>
    <property type="match status" value="1"/>
</dbReference>
<proteinExistence type="inferred from homology"/>
<geneLocation type="plasmid" evidence="6 7">
    <name>pBB2</name>
</geneLocation>
<dbReference type="PANTHER" id="PTHR43353:SF5">
    <property type="entry name" value="SUCCINATE-SEMIALDEHYDE DEHYDROGENASE, MITOCHONDRIAL"/>
    <property type="match status" value="1"/>
</dbReference>
<dbReference type="FunFam" id="3.40.605.10:FF:000005">
    <property type="entry name" value="Succinate-semialdehyde dehydrogenase I"/>
    <property type="match status" value="1"/>
</dbReference>
<dbReference type="Pfam" id="PF00171">
    <property type="entry name" value="Aldedh"/>
    <property type="match status" value="1"/>
</dbReference>